<keyword evidence="1" id="KW-1133">Transmembrane helix</keyword>
<evidence type="ECO:0000313" key="4">
    <source>
        <dbReference type="Proteomes" id="UP000015388"/>
    </source>
</evidence>
<evidence type="ECO:0000256" key="1">
    <source>
        <dbReference type="SAM" id="Phobius"/>
    </source>
</evidence>
<name>S5SV85_9CORY</name>
<keyword evidence="1" id="KW-0472">Membrane</keyword>
<evidence type="ECO:0000259" key="2">
    <source>
        <dbReference type="Pfam" id="PF19124"/>
    </source>
</evidence>
<dbReference type="KEGG" id="cmd:B841_08180"/>
<gene>
    <name evidence="3" type="ORF">B841_08180</name>
</gene>
<protein>
    <recommendedName>
        <fullName evidence="2">DUF5808 domain-containing protein</fullName>
    </recommendedName>
</protein>
<dbReference type="HOGENOM" id="CLU_2616024_0_0_11"/>
<reference evidence="3 4" key="1">
    <citation type="submission" date="2012-11" db="EMBL/GenBank/DDBJ databases">
        <title>The complete genome sequence of Corynebacterium maris Coryn-1 (=DSM 45190).</title>
        <authorList>
            <person name="Schaffert L."/>
            <person name="Albersmeier A."/>
            <person name="Kalinowski J."/>
            <person name="Ruckert C."/>
        </authorList>
    </citation>
    <scope>NUCLEOTIDE SEQUENCE [LARGE SCALE GENOMIC DNA]</scope>
    <source>
        <strain evidence="4">Coryn-1</strain>
    </source>
</reference>
<keyword evidence="4" id="KW-1185">Reference proteome</keyword>
<proteinExistence type="predicted"/>
<evidence type="ECO:0000313" key="3">
    <source>
        <dbReference type="EMBL" id="AGS35109.1"/>
    </source>
</evidence>
<dbReference type="RefSeq" id="WP_020935042.1">
    <property type="nucleotide sequence ID" value="NC_021915.1"/>
</dbReference>
<accession>S5SV85</accession>
<dbReference type="STRING" id="1224163.B841_08180"/>
<dbReference type="PATRIC" id="fig|1224163.3.peg.1643"/>
<dbReference type="InterPro" id="IPR043831">
    <property type="entry name" value="DUF5808"/>
</dbReference>
<feature type="domain" description="DUF5808" evidence="2">
    <location>
        <begin position="34"/>
        <end position="59"/>
    </location>
</feature>
<dbReference type="Pfam" id="PF19124">
    <property type="entry name" value="DUF5808"/>
    <property type="match status" value="1"/>
</dbReference>
<dbReference type="AlphaFoldDB" id="S5SV85"/>
<keyword evidence="1" id="KW-0812">Transmembrane</keyword>
<dbReference type="EMBL" id="CP003924">
    <property type="protein sequence ID" value="AGS35109.1"/>
    <property type="molecule type" value="Genomic_DNA"/>
</dbReference>
<feature type="transmembrane region" description="Helical" evidence="1">
    <location>
        <begin position="56"/>
        <end position="74"/>
    </location>
</feature>
<organism evidence="3 4">
    <name type="scientific">Corynebacterium maris DSM 45190</name>
    <dbReference type="NCBI Taxonomy" id="1224163"/>
    <lineage>
        <taxon>Bacteria</taxon>
        <taxon>Bacillati</taxon>
        <taxon>Actinomycetota</taxon>
        <taxon>Actinomycetes</taxon>
        <taxon>Mycobacteriales</taxon>
        <taxon>Corynebacteriaceae</taxon>
        <taxon>Corynebacterium</taxon>
    </lineage>
</organism>
<sequence>MKESSAGQAARRRRATDLTGDAGNYRWKIFYANPEDEAFFVPMRYGGGMDFNYARWPGKLMVAPVMIGLGWILLSRFL</sequence>
<dbReference type="OrthoDB" id="9808690at2"/>
<dbReference type="Proteomes" id="UP000015388">
    <property type="component" value="Chromosome"/>
</dbReference>